<evidence type="ECO:0000313" key="1">
    <source>
        <dbReference type="EMBL" id="MDG0794629.1"/>
    </source>
</evidence>
<proteinExistence type="predicted"/>
<gene>
    <name evidence="1" type="ORF">OMP38_30140</name>
</gene>
<name>A0A9X4QPQ7_9BACL</name>
<dbReference type="RefSeq" id="WP_277568358.1">
    <property type="nucleotide sequence ID" value="NZ_JAPDHZ010000006.1"/>
</dbReference>
<keyword evidence="2" id="KW-1185">Reference proteome</keyword>
<protein>
    <submittedName>
        <fullName evidence="1">Uncharacterized protein</fullName>
    </submittedName>
</protein>
<dbReference type="EMBL" id="JAPDHZ010000006">
    <property type="protein sequence ID" value="MDG0794629.1"/>
    <property type="molecule type" value="Genomic_DNA"/>
</dbReference>
<accession>A0A9X4QPQ7</accession>
<comment type="caution">
    <text evidence="1">The sequence shown here is derived from an EMBL/GenBank/DDBJ whole genome shotgun (WGS) entry which is preliminary data.</text>
</comment>
<organism evidence="1 2">
    <name type="scientific">Cohnella ginsengisoli</name>
    <dbReference type="NCBI Taxonomy" id="425004"/>
    <lineage>
        <taxon>Bacteria</taxon>
        <taxon>Bacillati</taxon>
        <taxon>Bacillota</taxon>
        <taxon>Bacilli</taxon>
        <taxon>Bacillales</taxon>
        <taxon>Paenibacillaceae</taxon>
        <taxon>Cohnella</taxon>
    </lineage>
</organism>
<evidence type="ECO:0000313" key="2">
    <source>
        <dbReference type="Proteomes" id="UP001153387"/>
    </source>
</evidence>
<reference evidence="1 2" key="1">
    <citation type="submission" date="2022-10" db="EMBL/GenBank/DDBJ databases">
        <title>Comparative genomic analysis of Cohnella hashimotonis sp. nov., isolated from the International Space Station.</title>
        <authorList>
            <person name="Simpson A."/>
            <person name="Venkateswaran K."/>
        </authorList>
    </citation>
    <scope>NUCLEOTIDE SEQUENCE [LARGE SCALE GENOMIC DNA]</scope>
    <source>
        <strain evidence="1 2">DSM 18997</strain>
    </source>
</reference>
<sequence>MKMIRRPPSFLHNRERHVNEIRPAYEHKENKAGTAVKMPRIQRDEVSLRRIELRLNDFRHNFLPHQPAALARLLVSL</sequence>
<dbReference type="AlphaFoldDB" id="A0A9X4QPQ7"/>
<dbReference type="Proteomes" id="UP001153387">
    <property type="component" value="Unassembled WGS sequence"/>
</dbReference>